<sequence length="238" mass="25291">MSSPKLLLTLVVTFLFFTSISAGHCKPQSARSESTTTTTYPRTATTNLVTTTADRTTTAGLPVTTSDATTLPTTTTESTGTCKLEPMLDPQPNYHLQFTLGAETCYDLDRSHFYRVGGDPGNGFNPWVLTADGGDYFTVADDGHVSDNRGYVIAQEPGTDNIGGISDSDTARAGWTRLTCKVFTTSNTPFAYMTCVGDGPENSIFQICQLSPNGPLSILLSSSVSPGCSEAYLFGADS</sequence>
<dbReference type="AlphaFoldDB" id="A0A8H5JHS1"/>
<dbReference type="EMBL" id="JAAOAO010000235">
    <property type="protein sequence ID" value="KAF5554448.1"/>
    <property type="molecule type" value="Genomic_DNA"/>
</dbReference>
<keyword evidence="3" id="KW-1185">Reference proteome</keyword>
<protein>
    <submittedName>
        <fullName evidence="2">Uncharacterized protein</fullName>
    </submittedName>
</protein>
<proteinExistence type="predicted"/>
<feature type="chain" id="PRO_5034808837" evidence="1">
    <location>
        <begin position="23"/>
        <end position="238"/>
    </location>
</feature>
<evidence type="ECO:0000313" key="3">
    <source>
        <dbReference type="Proteomes" id="UP000574317"/>
    </source>
</evidence>
<dbReference type="Proteomes" id="UP000574317">
    <property type="component" value="Unassembled WGS sequence"/>
</dbReference>
<accession>A0A8H5JHS1</accession>
<gene>
    <name evidence="2" type="ORF">FNAPI_6399</name>
</gene>
<reference evidence="2 3" key="1">
    <citation type="submission" date="2020-05" db="EMBL/GenBank/DDBJ databases">
        <title>Identification and distribution of gene clusters putatively required for synthesis of sphingolipid metabolism inhibitors in phylogenetically diverse species of the filamentous fungus Fusarium.</title>
        <authorList>
            <person name="Kim H.-S."/>
            <person name="Busman M."/>
            <person name="Brown D.W."/>
            <person name="Divon H."/>
            <person name="Uhlig S."/>
            <person name="Proctor R.H."/>
        </authorList>
    </citation>
    <scope>NUCLEOTIDE SEQUENCE [LARGE SCALE GENOMIC DNA]</scope>
    <source>
        <strain evidence="2 3">NRRL 25196</strain>
    </source>
</reference>
<evidence type="ECO:0000313" key="2">
    <source>
        <dbReference type="EMBL" id="KAF5554448.1"/>
    </source>
</evidence>
<organism evidence="2 3">
    <name type="scientific">Fusarium napiforme</name>
    <dbReference type="NCBI Taxonomy" id="42672"/>
    <lineage>
        <taxon>Eukaryota</taxon>
        <taxon>Fungi</taxon>
        <taxon>Dikarya</taxon>
        <taxon>Ascomycota</taxon>
        <taxon>Pezizomycotina</taxon>
        <taxon>Sordariomycetes</taxon>
        <taxon>Hypocreomycetidae</taxon>
        <taxon>Hypocreales</taxon>
        <taxon>Nectriaceae</taxon>
        <taxon>Fusarium</taxon>
        <taxon>Fusarium fujikuroi species complex</taxon>
    </lineage>
</organism>
<comment type="caution">
    <text evidence="2">The sequence shown here is derived from an EMBL/GenBank/DDBJ whole genome shotgun (WGS) entry which is preliminary data.</text>
</comment>
<evidence type="ECO:0000256" key="1">
    <source>
        <dbReference type="SAM" id="SignalP"/>
    </source>
</evidence>
<keyword evidence="1" id="KW-0732">Signal</keyword>
<feature type="signal peptide" evidence="1">
    <location>
        <begin position="1"/>
        <end position="22"/>
    </location>
</feature>
<name>A0A8H5JHS1_9HYPO</name>